<comment type="caution">
    <text evidence="1">The sequence shown here is derived from an EMBL/GenBank/DDBJ whole genome shotgun (WGS) entry which is preliminary data.</text>
</comment>
<reference evidence="1 2" key="1">
    <citation type="submission" date="2008-03" db="EMBL/GenBank/DDBJ databases">
        <title>Sequencing of the draft genome and assembly of Burkholderia ambifaria MEX-5.</title>
        <authorList>
            <consortium name="US DOE Joint Genome Institute (JGI-PGF)"/>
            <person name="Copeland A."/>
            <person name="Lucas S."/>
            <person name="Lapidus A."/>
            <person name="Glavina del Rio T."/>
            <person name="Dalin E."/>
            <person name="Tice H."/>
            <person name="Bruce D."/>
            <person name="Goodwin L."/>
            <person name="Pitluck S."/>
            <person name="Larimer F."/>
            <person name="Land M.L."/>
            <person name="Hauser L."/>
            <person name="Tiedje J."/>
            <person name="Richardson P."/>
        </authorList>
    </citation>
    <scope>NUCLEOTIDE SEQUENCE [LARGE SCALE GENOMIC DNA]</scope>
    <source>
        <strain evidence="1 2">MEX-5</strain>
    </source>
</reference>
<organism evidence="1 2">
    <name type="scientific">Burkholderia ambifaria MEX-5</name>
    <dbReference type="NCBI Taxonomy" id="396597"/>
    <lineage>
        <taxon>Bacteria</taxon>
        <taxon>Pseudomonadati</taxon>
        <taxon>Pseudomonadota</taxon>
        <taxon>Betaproteobacteria</taxon>
        <taxon>Burkholderiales</taxon>
        <taxon>Burkholderiaceae</taxon>
        <taxon>Burkholderia</taxon>
        <taxon>Burkholderia cepacia complex</taxon>
    </lineage>
</organism>
<dbReference type="EMBL" id="ABLK01000111">
    <property type="protein sequence ID" value="EDT40729.1"/>
    <property type="molecule type" value="Genomic_DNA"/>
</dbReference>
<protein>
    <submittedName>
        <fullName evidence="1">Uncharacterized protein</fullName>
    </submittedName>
</protein>
<dbReference type="Proteomes" id="UP000004814">
    <property type="component" value="Unassembled WGS sequence"/>
</dbReference>
<accession>B1T6T6</accession>
<gene>
    <name evidence="1" type="ORF">BamMEX5DRAFT_3502</name>
</gene>
<dbReference type="AlphaFoldDB" id="B1T6T6"/>
<sequence>MESIAAITGLADRGALSAHAMRPPPVEPPLVLADRASPVRTLDPVAGVRRAEAMFAKDDAALVRGLTQIDPANFSIASLYQLQVRTILFKVKHEAVTGIVTNLNQSMKTILNAA</sequence>
<name>B1T6T6_9BURK</name>
<proteinExistence type="predicted"/>
<dbReference type="RefSeq" id="WP_006759373.1">
    <property type="nucleotide sequence ID" value="NZ_ABLK01000111.1"/>
</dbReference>
<evidence type="ECO:0000313" key="2">
    <source>
        <dbReference type="Proteomes" id="UP000004814"/>
    </source>
</evidence>
<dbReference type="PATRIC" id="fig|396597.7.peg.4470"/>
<evidence type="ECO:0000313" key="1">
    <source>
        <dbReference type="EMBL" id="EDT40729.1"/>
    </source>
</evidence>